<feature type="compositionally biased region" description="Basic and acidic residues" evidence="1">
    <location>
        <begin position="308"/>
        <end position="318"/>
    </location>
</feature>
<dbReference type="PANTHER" id="PTHR12505">
    <property type="entry name" value="PHD FINGER TRANSCRIPTION FACTOR"/>
    <property type="match status" value="1"/>
</dbReference>
<keyword evidence="3" id="KW-1185">Reference proteome</keyword>
<dbReference type="AlphaFoldDB" id="A0A9D3LK54"/>
<evidence type="ECO:0008006" key="4">
    <source>
        <dbReference type="Google" id="ProtNLM"/>
    </source>
</evidence>
<name>A0A9D3LK54_ANGAN</name>
<reference evidence="2" key="1">
    <citation type="submission" date="2021-01" db="EMBL/GenBank/DDBJ databases">
        <title>A chromosome-scale assembly of European eel, Anguilla anguilla.</title>
        <authorList>
            <person name="Henkel C."/>
            <person name="Jong-Raadsen S.A."/>
            <person name="Dufour S."/>
            <person name="Weltzien F.-A."/>
            <person name="Palstra A.P."/>
            <person name="Pelster B."/>
            <person name="Spaink H.P."/>
            <person name="Van Den Thillart G.E."/>
            <person name="Jansen H."/>
            <person name="Zahm M."/>
            <person name="Klopp C."/>
            <person name="Cedric C."/>
            <person name="Louis A."/>
            <person name="Berthelot C."/>
            <person name="Parey E."/>
            <person name="Roest Crollius H."/>
            <person name="Montfort J."/>
            <person name="Robinson-Rechavi M."/>
            <person name="Bucao C."/>
            <person name="Bouchez O."/>
            <person name="Gislard M."/>
            <person name="Lluch J."/>
            <person name="Milhes M."/>
            <person name="Lampietro C."/>
            <person name="Lopez Roques C."/>
            <person name="Donnadieu C."/>
            <person name="Braasch I."/>
            <person name="Desvignes T."/>
            <person name="Postlethwait J."/>
            <person name="Bobe J."/>
            <person name="Guiguen Y."/>
            <person name="Dirks R."/>
        </authorList>
    </citation>
    <scope>NUCLEOTIDE SEQUENCE</scope>
    <source>
        <strain evidence="2">Tag_6206</strain>
        <tissue evidence="2">Liver</tissue>
    </source>
</reference>
<dbReference type="PANTHER" id="PTHR12505:SF21">
    <property type="entry name" value="TRINUCLEOTIDE REPEAT-CONTAINING GENE 18 PROTEIN"/>
    <property type="match status" value="1"/>
</dbReference>
<feature type="compositionally biased region" description="Low complexity" evidence="1">
    <location>
        <begin position="274"/>
        <end position="287"/>
    </location>
</feature>
<proteinExistence type="predicted"/>
<protein>
    <recommendedName>
        <fullName evidence="4">BAH domain-containing protein</fullName>
    </recommendedName>
</protein>
<organism evidence="2 3">
    <name type="scientific">Anguilla anguilla</name>
    <name type="common">European freshwater eel</name>
    <name type="synonym">Muraena anguilla</name>
    <dbReference type="NCBI Taxonomy" id="7936"/>
    <lineage>
        <taxon>Eukaryota</taxon>
        <taxon>Metazoa</taxon>
        <taxon>Chordata</taxon>
        <taxon>Craniata</taxon>
        <taxon>Vertebrata</taxon>
        <taxon>Euteleostomi</taxon>
        <taxon>Actinopterygii</taxon>
        <taxon>Neopterygii</taxon>
        <taxon>Teleostei</taxon>
        <taxon>Anguilliformes</taxon>
        <taxon>Anguillidae</taxon>
        <taxon>Anguilla</taxon>
    </lineage>
</organism>
<evidence type="ECO:0000313" key="3">
    <source>
        <dbReference type="Proteomes" id="UP001044222"/>
    </source>
</evidence>
<accession>A0A9D3LK54</accession>
<comment type="caution">
    <text evidence="2">The sequence shown here is derived from an EMBL/GenBank/DDBJ whole genome shotgun (WGS) entry which is preliminary data.</text>
</comment>
<dbReference type="EMBL" id="JAFIRN010000017">
    <property type="protein sequence ID" value="KAG5831871.1"/>
    <property type="molecule type" value="Genomic_DNA"/>
</dbReference>
<evidence type="ECO:0000256" key="1">
    <source>
        <dbReference type="SAM" id="MobiDB-lite"/>
    </source>
</evidence>
<feature type="region of interest" description="Disordered" evidence="1">
    <location>
        <begin position="181"/>
        <end position="402"/>
    </location>
</feature>
<gene>
    <name evidence="2" type="ORF">ANANG_G00284680</name>
</gene>
<feature type="compositionally biased region" description="Pro residues" evidence="1">
    <location>
        <begin position="374"/>
        <end position="387"/>
    </location>
</feature>
<evidence type="ECO:0000313" key="2">
    <source>
        <dbReference type="EMBL" id="KAG5831871.1"/>
    </source>
</evidence>
<sequence length="402" mass="41934">MDGRDCGPPRSVHLPPPLLTGLAMESHRLGAAAAAGRIPPSPGHLGAGHSASLHTGKYLSSAINLRSHHGDAFPVGSSPFLGGYVSSSNPHGGPAPMTSDPSFRAPNPTNLQMAQLWASHLHEGFSHLSGSLYPGSYIPLGPLEHPSSGSPLHAQLGQHPLFEPPKVEGFYLPVMEDHPPCTPSPASPGPTLLAPCPGKGRSCTTTGRKGRVPGQGEALQGRAGEPHPAARGTGRTQEEPRSHSVVDLTEDDRRTGVPHRPSKKASPFFREPLARAGRGAQAGRPLQTSSLSNCRVAPCPSSGPPGPDQDRWHRDLNHGSENTRPGVPVPWGQGEKCDPAATSSIGTLHASRGSPSPHGNPAHLPNRLMSTGTYPPPPLPPHLPPSLYPLYPIVKDPGGSTG</sequence>
<dbReference type="Proteomes" id="UP001044222">
    <property type="component" value="Chromosome 17"/>
</dbReference>
<dbReference type="InterPro" id="IPR052429">
    <property type="entry name" value="BAH_domain_protein"/>
</dbReference>